<dbReference type="GO" id="GO:0003856">
    <property type="term" value="F:3-dehydroquinate synthase activity"/>
    <property type="evidence" value="ECO:0007669"/>
    <property type="project" value="UniProtKB-UniRule"/>
</dbReference>
<comment type="similarity">
    <text evidence="6 18">Belongs to the sugar phosphate cyclases superfamily. Dehydroquinate synthase family.</text>
</comment>
<proteinExistence type="inferred from homology"/>
<dbReference type="EMBL" id="CACRSM010000002">
    <property type="protein sequence ID" value="VYT04811.1"/>
    <property type="molecule type" value="Genomic_DNA"/>
</dbReference>
<dbReference type="PANTHER" id="PTHR43622:SF7">
    <property type="entry name" value="3-DEHYDROQUINATE SYNTHASE, CHLOROPLASTIC"/>
    <property type="match status" value="1"/>
</dbReference>
<feature type="binding site" evidence="18">
    <location>
        <position position="249"/>
    </location>
    <ligand>
        <name>Zn(2+)</name>
        <dbReference type="ChEBI" id="CHEBI:29105"/>
    </ligand>
</feature>
<evidence type="ECO:0000256" key="4">
    <source>
        <dbReference type="ARBA" id="ARBA00004496"/>
    </source>
</evidence>
<keyword evidence="9 18" id="KW-0963">Cytoplasm</keyword>
<comment type="function">
    <text evidence="18">Catalyzes the conversion of 3-deoxy-D-arabino-heptulosonate 7-phosphate (DAHP) to dehydroquinate (DHQ).</text>
</comment>
<dbReference type="InterPro" id="IPR030960">
    <property type="entry name" value="DHQS/DOIS_N"/>
</dbReference>
<comment type="cofactor">
    <cofactor evidence="18">
        <name>Co(2+)</name>
        <dbReference type="ChEBI" id="CHEBI:48828"/>
    </cofactor>
    <cofactor evidence="18">
        <name>Zn(2+)</name>
        <dbReference type="ChEBI" id="CHEBI:29105"/>
    </cofactor>
    <text evidence="18">Binds 1 divalent metal cation per subunit. Can use either Co(2+) or Zn(2+).</text>
</comment>
<evidence type="ECO:0000256" key="8">
    <source>
        <dbReference type="ARBA" id="ARBA00017684"/>
    </source>
</evidence>
<evidence type="ECO:0000256" key="7">
    <source>
        <dbReference type="ARBA" id="ARBA00013031"/>
    </source>
</evidence>
<gene>
    <name evidence="18 21" type="primary">aroB</name>
    <name evidence="21" type="ORF">AOLFYP35_01355</name>
</gene>
<feature type="binding site" evidence="18">
    <location>
        <position position="265"/>
    </location>
    <ligand>
        <name>Zn(2+)</name>
        <dbReference type="ChEBI" id="CHEBI:29105"/>
    </ligand>
</feature>
<feature type="binding site" evidence="18">
    <location>
        <position position="186"/>
    </location>
    <ligand>
        <name>Zn(2+)</name>
        <dbReference type="ChEBI" id="CHEBI:29105"/>
    </ligand>
</feature>
<dbReference type="GO" id="GO:0009073">
    <property type="term" value="P:aromatic amino acid family biosynthetic process"/>
    <property type="evidence" value="ECO:0007669"/>
    <property type="project" value="UniProtKB-KW"/>
</dbReference>
<evidence type="ECO:0000256" key="12">
    <source>
        <dbReference type="ARBA" id="ARBA00022741"/>
    </source>
</evidence>
<protein>
    <recommendedName>
        <fullName evidence="8 18">3-dehydroquinate synthase</fullName>
        <shortName evidence="18">DHQS</shortName>
        <ecNumber evidence="7 18">4.2.3.4</ecNumber>
    </recommendedName>
</protein>
<feature type="binding site" evidence="18">
    <location>
        <position position="144"/>
    </location>
    <ligand>
        <name>NAD(+)</name>
        <dbReference type="ChEBI" id="CHEBI:57540"/>
    </ligand>
</feature>
<feature type="binding site" evidence="18">
    <location>
        <begin position="107"/>
        <end position="111"/>
    </location>
    <ligand>
        <name>NAD(+)</name>
        <dbReference type="ChEBI" id="CHEBI:57540"/>
    </ligand>
</feature>
<evidence type="ECO:0000259" key="19">
    <source>
        <dbReference type="Pfam" id="PF01761"/>
    </source>
</evidence>
<organism evidence="21">
    <name type="scientific">Schaalia odontolytica</name>
    <dbReference type="NCBI Taxonomy" id="1660"/>
    <lineage>
        <taxon>Bacteria</taxon>
        <taxon>Bacillati</taxon>
        <taxon>Actinomycetota</taxon>
        <taxon>Actinomycetes</taxon>
        <taxon>Actinomycetales</taxon>
        <taxon>Actinomycetaceae</taxon>
        <taxon>Schaalia</taxon>
    </lineage>
</organism>
<dbReference type="EC" id="4.2.3.4" evidence="7 18"/>
<evidence type="ECO:0000256" key="15">
    <source>
        <dbReference type="ARBA" id="ARBA00023141"/>
    </source>
</evidence>
<evidence type="ECO:0000313" key="21">
    <source>
        <dbReference type="EMBL" id="VYT04811.1"/>
    </source>
</evidence>
<comment type="subcellular location">
    <subcellularLocation>
        <location evidence="4 18">Cytoplasm</location>
    </subcellularLocation>
</comment>
<dbReference type="GO" id="GO:0046872">
    <property type="term" value="F:metal ion binding"/>
    <property type="evidence" value="ECO:0007669"/>
    <property type="project" value="UniProtKB-KW"/>
</dbReference>
<dbReference type="PIRSF" id="PIRSF001455">
    <property type="entry name" value="DHQ_synth"/>
    <property type="match status" value="1"/>
</dbReference>
<evidence type="ECO:0000259" key="20">
    <source>
        <dbReference type="Pfam" id="PF24621"/>
    </source>
</evidence>
<evidence type="ECO:0000256" key="13">
    <source>
        <dbReference type="ARBA" id="ARBA00022833"/>
    </source>
</evidence>
<evidence type="ECO:0000256" key="18">
    <source>
        <dbReference type="HAMAP-Rule" id="MF_00110"/>
    </source>
</evidence>
<dbReference type="SUPFAM" id="SSF56796">
    <property type="entry name" value="Dehydroquinate synthase-like"/>
    <property type="match status" value="1"/>
</dbReference>
<dbReference type="InterPro" id="IPR016037">
    <property type="entry name" value="DHQ_synth_AroB"/>
</dbReference>
<feature type="binding site" evidence="18">
    <location>
        <begin position="73"/>
        <end position="78"/>
    </location>
    <ligand>
        <name>NAD(+)</name>
        <dbReference type="ChEBI" id="CHEBI:57540"/>
    </ligand>
</feature>
<dbReference type="InterPro" id="IPR030963">
    <property type="entry name" value="DHQ_synth_fam"/>
</dbReference>
<evidence type="ECO:0000256" key="17">
    <source>
        <dbReference type="ARBA" id="ARBA00023285"/>
    </source>
</evidence>
<keyword evidence="17 18" id="KW-0170">Cobalt</keyword>
<dbReference type="FunFam" id="3.40.50.1970:FF:000007">
    <property type="entry name" value="Pentafunctional AROM polypeptide"/>
    <property type="match status" value="1"/>
</dbReference>
<evidence type="ECO:0000256" key="16">
    <source>
        <dbReference type="ARBA" id="ARBA00023239"/>
    </source>
</evidence>
<evidence type="ECO:0000256" key="14">
    <source>
        <dbReference type="ARBA" id="ARBA00023027"/>
    </source>
</evidence>
<dbReference type="UniPathway" id="UPA00053">
    <property type="reaction ID" value="UER00085"/>
</dbReference>
<keyword evidence="11 18" id="KW-0479">Metal-binding</keyword>
<dbReference type="InterPro" id="IPR056179">
    <property type="entry name" value="DHQS_C"/>
</dbReference>
<dbReference type="InterPro" id="IPR050071">
    <property type="entry name" value="Dehydroquinate_synthase"/>
</dbReference>
<dbReference type="Pfam" id="PF24621">
    <property type="entry name" value="DHQS_C"/>
    <property type="match status" value="1"/>
</dbReference>
<comment type="cofactor">
    <cofactor evidence="2 18">
        <name>NAD(+)</name>
        <dbReference type="ChEBI" id="CHEBI:57540"/>
    </cofactor>
</comment>
<keyword evidence="12 18" id="KW-0547">Nucleotide-binding</keyword>
<keyword evidence="15 18" id="KW-0057">Aromatic amino acid biosynthesis</keyword>
<sequence>MKTMSVTIPVNVDTPYDVVIGRDLSKEVLQQVLRENTTKLLIVCAPHVSNYARECASQLESLGYEVSTQILPDGEDAKTIEVMTSLWDCAGRLRLGRADAVIAIGGGATTDVGGFLAASWLRGIDFIAVPTTLLGMVDASVGGKTGINTPVGKNLVGAFHSPRRVVVDLDRLGTLSHDDYRAGLGEVVKCGFISDPEILAIVESNPEAVFDPRSEEITELIERSIAVKARVVGADLHESGPREFLNYGHTLAHAIEKIENFHYRHGEAVAIGCVFAAHLAQRRGMLSEADVQRHIEDFSALGLPTFYERASIDALLEVMLSDKKVRAGVLRFVLLDGVNHPVTVKVNPQEVIDCAVSMGMRQ</sequence>
<dbReference type="Gene3D" id="1.20.1090.10">
    <property type="entry name" value="Dehydroquinate synthase-like - alpha domain"/>
    <property type="match status" value="1"/>
</dbReference>
<dbReference type="Gene3D" id="3.40.50.1970">
    <property type="match status" value="1"/>
</dbReference>
<dbReference type="NCBIfam" id="TIGR01357">
    <property type="entry name" value="aroB"/>
    <property type="match status" value="1"/>
</dbReference>
<comment type="caution">
    <text evidence="18">Lacks conserved residue(s) required for the propagation of feature annotation.</text>
</comment>
<name>A0A6N2TL95_9ACTO</name>
<feature type="domain" description="3-dehydroquinate synthase N-terminal" evidence="19">
    <location>
        <begin position="70"/>
        <end position="181"/>
    </location>
</feature>
<dbReference type="Pfam" id="PF01761">
    <property type="entry name" value="DHQ_synthase"/>
    <property type="match status" value="1"/>
</dbReference>
<dbReference type="HAMAP" id="MF_00110">
    <property type="entry name" value="DHQ_synthase"/>
    <property type="match status" value="1"/>
</dbReference>
<dbReference type="GO" id="GO:0008652">
    <property type="term" value="P:amino acid biosynthetic process"/>
    <property type="evidence" value="ECO:0007669"/>
    <property type="project" value="UniProtKB-KW"/>
</dbReference>
<evidence type="ECO:0000256" key="9">
    <source>
        <dbReference type="ARBA" id="ARBA00022490"/>
    </source>
</evidence>
<dbReference type="GO" id="GO:0000166">
    <property type="term" value="F:nucleotide binding"/>
    <property type="evidence" value="ECO:0007669"/>
    <property type="project" value="UniProtKB-KW"/>
</dbReference>
<comment type="pathway">
    <text evidence="5 18">Metabolic intermediate biosynthesis; chorismate biosynthesis; chorismate from D-erythrose 4-phosphate and phosphoenolpyruvate: step 2/7.</text>
</comment>
<evidence type="ECO:0000256" key="1">
    <source>
        <dbReference type="ARBA" id="ARBA00001393"/>
    </source>
</evidence>
<dbReference type="CDD" id="cd08195">
    <property type="entry name" value="DHQS"/>
    <property type="match status" value="1"/>
</dbReference>
<evidence type="ECO:0000256" key="2">
    <source>
        <dbReference type="ARBA" id="ARBA00001911"/>
    </source>
</evidence>
<evidence type="ECO:0000256" key="5">
    <source>
        <dbReference type="ARBA" id="ARBA00004661"/>
    </source>
</evidence>
<evidence type="ECO:0000256" key="6">
    <source>
        <dbReference type="ARBA" id="ARBA00005412"/>
    </source>
</evidence>
<keyword evidence="14 18" id="KW-0520">NAD</keyword>
<keyword evidence="16 18" id="KW-0456">Lyase</keyword>
<evidence type="ECO:0000256" key="11">
    <source>
        <dbReference type="ARBA" id="ARBA00022723"/>
    </source>
</evidence>
<feature type="binding site" evidence="18">
    <location>
        <begin position="131"/>
        <end position="132"/>
    </location>
    <ligand>
        <name>NAD(+)</name>
        <dbReference type="ChEBI" id="CHEBI:57540"/>
    </ligand>
</feature>
<dbReference type="PANTHER" id="PTHR43622">
    <property type="entry name" value="3-DEHYDROQUINATE SYNTHASE"/>
    <property type="match status" value="1"/>
</dbReference>
<dbReference type="AlphaFoldDB" id="A0A6N2TL95"/>
<keyword evidence="10 18" id="KW-0028">Amino-acid biosynthesis</keyword>
<reference evidence="21" key="1">
    <citation type="submission" date="2019-11" db="EMBL/GenBank/DDBJ databases">
        <authorList>
            <person name="Feng L."/>
        </authorList>
    </citation>
    <scope>NUCLEOTIDE SEQUENCE</scope>
    <source>
        <strain evidence="21">AodontolyticusLFYP35</strain>
    </source>
</reference>
<feature type="binding site" evidence="18">
    <location>
        <position position="153"/>
    </location>
    <ligand>
        <name>NAD(+)</name>
        <dbReference type="ChEBI" id="CHEBI:57540"/>
    </ligand>
</feature>
<accession>A0A6N2TL95</accession>
<evidence type="ECO:0000256" key="10">
    <source>
        <dbReference type="ARBA" id="ARBA00022605"/>
    </source>
</evidence>
<feature type="domain" description="3-dehydroquinate synthase C-terminal" evidence="20">
    <location>
        <begin position="183"/>
        <end position="325"/>
    </location>
</feature>
<comment type="cofactor">
    <cofactor evidence="3">
        <name>Zn(2+)</name>
        <dbReference type="ChEBI" id="CHEBI:29105"/>
    </cofactor>
</comment>
<evidence type="ECO:0000256" key="3">
    <source>
        <dbReference type="ARBA" id="ARBA00001947"/>
    </source>
</evidence>
<keyword evidence="13 18" id="KW-0862">Zinc</keyword>
<comment type="catalytic activity">
    <reaction evidence="1 18">
        <text>7-phospho-2-dehydro-3-deoxy-D-arabino-heptonate = 3-dehydroquinate + phosphate</text>
        <dbReference type="Rhea" id="RHEA:21968"/>
        <dbReference type="ChEBI" id="CHEBI:32364"/>
        <dbReference type="ChEBI" id="CHEBI:43474"/>
        <dbReference type="ChEBI" id="CHEBI:58394"/>
        <dbReference type="EC" id="4.2.3.4"/>
    </reaction>
</comment>
<dbReference type="GO" id="GO:0005737">
    <property type="term" value="C:cytoplasm"/>
    <property type="evidence" value="ECO:0007669"/>
    <property type="project" value="UniProtKB-SubCell"/>
</dbReference>
<dbReference type="GO" id="GO:0009423">
    <property type="term" value="P:chorismate biosynthetic process"/>
    <property type="evidence" value="ECO:0007669"/>
    <property type="project" value="UniProtKB-UniRule"/>
</dbReference>